<dbReference type="InterPro" id="IPR036779">
    <property type="entry name" value="LysM_dom_sf"/>
</dbReference>
<accession>A0A930L0I5</accession>
<dbReference type="Gene3D" id="1.10.530.10">
    <property type="match status" value="1"/>
</dbReference>
<comment type="caution">
    <text evidence="5">The sequence shown here is derived from an EMBL/GenBank/DDBJ whole genome shotgun (WGS) entry which is preliminary data.</text>
</comment>
<dbReference type="InterPro" id="IPR010618">
    <property type="entry name" value="RPF"/>
</dbReference>
<reference evidence="5" key="1">
    <citation type="submission" date="2020-04" db="EMBL/GenBank/DDBJ databases">
        <title>Deep metagenomics examines the oral microbiome during advanced dental caries in children, revealing novel taxa and co-occurrences with host molecules.</title>
        <authorList>
            <person name="Baker J.L."/>
            <person name="Morton J.T."/>
            <person name="Dinis M."/>
            <person name="Alvarez R."/>
            <person name="Tran N.C."/>
            <person name="Knight R."/>
            <person name="Edlund A."/>
        </authorList>
    </citation>
    <scope>NUCLEOTIDE SEQUENCE</scope>
    <source>
        <strain evidence="5">JCVI_39_bin.18</strain>
    </source>
</reference>
<dbReference type="Gene3D" id="3.10.350.10">
    <property type="entry name" value="LysM domain"/>
    <property type="match status" value="1"/>
</dbReference>
<feature type="signal peptide" evidence="3">
    <location>
        <begin position="1"/>
        <end position="30"/>
    </location>
</feature>
<dbReference type="Proteomes" id="UP000770330">
    <property type="component" value="Unassembled WGS sequence"/>
</dbReference>
<dbReference type="InterPro" id="IPR023346">
    <property type="entry name" value="Lysozyme-like_dom_sf"/>
</dbReference>
<gene>
    <name evidence="5" type="ORF">HXO61_05445</name>
</gene>
<evidence type="ECO:0000256" key="2">
    <source>
        <dbReference type="ARBA" id="ARBA00022801"/>
    </source>
</evidence>
<evidence type="ECO:0000313" key="6">
    <source>
        <dbReference type="Proteomes" id="UP000770330"/>
    </source>
</evidence>
<dbReference type="InterPro" id="IPR052196">
    <property type="entry name" value="Bact_Kbp"/>
</dbReference>
<evidence type="ECO:0000256" key="1">
    <source>
        <dbReference type="ARBA" id="ARBA00010830"/>
    </source>
</evidence>
<protein>
    <submittedName>
        <fullName evidence="5">Transglycosylase family protein</fullName>
    </submittedName>
</protein>
<dbReference type="AlphaFoldDB" id="A0A930L0I5"/>
<dbReference type="PANTHER" id="PTHR34700:SF4">
    <property type="entry name" value="PHAGE-LIKE ELEMENT PBSX PROTEIN XKDP"/>
    <property type="match status" value="1"/>
</dbReference>
<evidence type="ECO:0000256" key="3">
    <source>
        <dbReference type="SAM" id="SignalP"/>
    </source>
</evidence>
<dbReference type="EMBL" id="JABZXO010000011">
    <property type="protein sequence ID" value="MBF1657357.1"/>
    <property type="molecule type" value="Genomic_DNA"/>
</dbReference>
<dbReference type="InterPro" id="IPR018392">
    <property type="entry name" value="LysM"/>
</dbReference>
<evidence type="ECO:0000259" key="4">
    <source>
        <dbReference type="PROSITE" id="PS51782"/>
    </source>
</evidence>
<dbReference type="SMART" id="SM00257">
    <property type="entry name" value="LysM"/>
    <property type="match status" value="1"/>
</dbReference>
<dbReference type="PROSITE" id="PS51782">
    <property type="entry name" value="LYSM"/>
    <property type="match status" value="1"/>
</dbReference>
<dbReference type="GO" id="GO:0016787">
    <property type="term" value="F:hydrolase activity"/>
    <property type="evidence" value="ECO:0007669"/>
    <property type="project" value="UniProtKB-KW"/>
</dbReference>
<sequence length="254" mass="24763">MKNTSIRRTAAALAIGGAVAATMSMPAANAVDGATWDALAQCESGGNWSINTGNGFYGGLQFTQQSWNGVGMSGSPATATRAQQIEAGERLLAIQGWGAWPACSAKLGLYGKTGAAPTYTEPTTTVAAQSQTQQTYTAPAAQVAPAAPAAQAAPAAVEAPAAAPAAPVAPAAPAVEAPAAPAAAPAVEAPVAAAPVAAPKAAAGTYTVVPGDSLSLIAAKLGVAGGYQAIAAANTDIIYNVDLIFPGQVLTIPA</sequence>
<dbReference type="SUPFAM" id="SSF54106">
    <property type="entry name" value="LysM domain"/>
    <property type="match status" value="1"/>
</dbReference>
<dbReference type="Pfam" id="PF06737">
    <property type="entry name" value="Transglycosylas"/>
    <property type="match status" value="1"/>
</dbReference>
<organism evidence="5 6">
    <name type="scientific">Rothia mucilaginosa</name>
    <dbReference type="NCBI Taxonomy" id="43675"/>
    <lineage>
        <taxon>Bacteria</taxon>
        <taxon>Bacillati</taxon>
        <taxon>Actinomycetota</taxon>
        <taxon>Actinomycetes</taxon>
        <taxon>Micrococcales</taxon>
        <taxon>Micrococcaceae</taxon>
        <taxon>Rothia</taxon>
    </lineage>
</organism>
<dbReference type="PANTHER" id="PTHR34700">
    <property type="entry name" value="POTASSIUM BINDING PROTEIN KBP"/>
    <property type="match status" value="1"/>
</dbReference>
<dbReference type="Pfam" id="PF01476">
    <property type="entry name" value="LysM"/>
    <property type="match status" value="1"/>
</dbReference>
<evidence type="ECO:0000313" key="5">
    <source>
        <dbReference type="EMBL" id="MBF1657357.1"/>
    </source>
</evidence>
<feature type="chain" id="PRO_5037234014" evidence="3">
    <location>
        <begin position="31"/>
        <end position="254"/>
    </location>
</feature>
<name>A0A930L0I5_9MICC</name>
<proteinExistence type="inferred from homology"/>
<keyword evidence="3" id="KW-0732">Signal</keyword>
<comment type="similarity">
    <text evidence="1">Belongs to the transglycosylase family. Rpf subfamily.</text>
</comment>
<keyword evidence="2" id="KW-0378">Hydrolase</keyword>
<dbReference type="SUPFAM" id="SSF53955">
    <property type="entry name" value="Lysozyme-like"/>
    <property type="match status" value="1"/>
</dbReference>
<dbReference type="CDD" id="cd13925">
    <property type="entry name" value="RPF"/>
    <property type="match status" value="1"/>
</dbReference>
<dbReference type="RefSeq" id="WP_303944717.1">
    <property type="nucleotide sequence ID" value="NZ_JABZXO010000011.1"/>
</dbReference>
<feature type="domain" description="LysM" evidence="4">
    <location>
        <begin position="204"/>
        <end position="252"/>
    </location>
</feature>
<dbReference type="CDD" id="cd00118">
    <property type="entry name" value="LysM"/>
    <property type="match status" value="1"/>
</dbReference>